<dbReference type="EMBL" id="DAAYPZ010000027">
    <property type="protein sequence ID" value="HAG5258674.1"/>
    <property type="molecule type" value="Genomic_DNA"/>
</dbReference>
<protein>
    <submittedName>
        <fullName evidence="1">Uncharacterized protein</fullName>
    </submittedName>
</protein>
<evidence type="ECO:0000313" key="1">
    <source>
        <dbReference type="EMBL" id="HAF1401839.1"/>
    </source>
</evidence>
<organism evidence="1">
    <name type="scientific">Salmonella enterica</name>
    <name type="common">Salmonella choleraesuis</name>
    <dbReference type="NCBI Taxonomy" id="28901"/>
    <lineage>
        <taxon>Bacteria</taxon>
        <taxon>Pseudomonadati</taxon>
        <taxon>Pseudomonadota</taxon>
        <taxon>Gammaproteobacteria</taxon>
        <taxon>Enterobacterales</taxon>
        <taxon>Enterobacteriaceae</taxon>
        <taxon>Salmonella</taxon>
    </lineage>
</organism>
<gene>
    <name evidence="2" type="ORF">G8577_004957</name>
    <name evidence="1" type="ORF">G8M00_000304</name>
</gene>
<evidence type="ECO:0000313" key="2">
    <source>
        <dbReference type="EMBL" id="HAG5258674.1"/>
    </source>
</evidence>
<proteinExistence type="predicted"/>
<dbReference type="EMBL" id="DAAUNA010000001">
    <property type="protein sequence ID" value="HAF1401839.1"/>
    <property type="molecule type" value="Genomic_DNA"/>
</dbReference>
<comment type="caution">
    <text evidence="1">The sequence shown here is derived from an EMBL/GenBank/DDBJ whole genome shotgun (WGS) entry which is preliminary data.</text>
</comment>
<name>A0A742R5C3_SALER</name>
<sequence length="64" mass="7695">MKKEDLWHFRDEIKRVARALNIIKKRLNDGRYEEAADSMRREGVILSNMYRELSDIIEQQDSNV</sequence>
<accession>A0A742R5C3</accession>
<reference evidence="1" key="2">
    <citation type="submission" date="2020-02" db="EMBL/GenBank/DDBJ databases">
        <authorList>
            <consortium name="NCBI Pathogen Detection Project"/>
        </authorList>
    </citation>
    <scope>NUCLEOTIDE SEQUENCE</scope>
    <source>
        <strain evidence="1">MA.CK_93/00017804</strain>
        <strain evidence="2">MA.CK_98/00001034</strain>
    </source>
</reference>
<dbReference type="AlphaFoldDB" id="A0A742R5C3"/>
<reference evidence="1" key="1">
    <citation type="journal article" date="2018" name="Genome Biol.">
        <title>SKESA: strategic k-mer extension for scrupulous assemblies.</title>
        <authorList>
            <person name="Souvorov A."/>
            <person name="Agarwala R."/>
            <person name="Lipman D.J."/>
        </authorList>
    </citation>
    <scope>NUCLEOTIDE SEQUENCE</scope>
    <source>
        <strain evidence="1">MA.CK_93/00017804</strain>
        <strain evidence="2">MA.CK_98/00001034</strain>
    </source>
</reference>